<dbReference type="PANTHER" id="PTHR33050">
    <property type="entry name" value="REVERSE TRANSCRIPTASE DOMAIN-CONTAINING PROTEIN"/>
    <property type="match status" value="1"/>
</dbReference>
<dbReference type="Gene3D" id="3.10.10.10">
    <property type="entry name" value="HIV Type 1 Reverse Transcriptase, subunit A, domain 1"/>
    <property type="match status" value="1"/>
</dbReference>
<dbReference type="OrthoDB" id="420169at2759"/>
<dbReference type="SUPFAM" id="SSF56672">
    <property type="entry name" value="DNA/RNA polymerases"/>
    <property type="match status" value="1"/>
</dbReference>
<evidence type="ECO:0000259" key="1">
    <source>
        <dbReference type="Pfam" id="PF00078"/>
    </source>
</evidence>
<dbReference type="InterPro" id="IPR043502">
    <property type="entry name" value="DNA/RNA_pol_sf"/>
</dbReference>
<accession>A0A5J4UW79</accession>
<dbReference type="EMBL" id="SNRW01012213">
    <property type="protein sequence ID" value="KAA6374121.1"/>
    <property type="molecule type" value="Genomic_DNA"/>
</dbReference>
<evidence type="ECO:0000313" key="2">
    <source>
        <dbReference type="EMBL" id="KAA6374121.1"/>
    </source>
</evidence>
<dbReference type="Proteomes" id="UP000324800">
    <property type="component" value="Unassembled WGS sequence"/>
</dbReference>
<dbReference type="InterPro" id="IPR052055">
    <property type="entry name" value="Hepadnavirus_pol/RT"/>
</dbReference>
<comment type="caution">
    <text evidence="2">The sequence shown here is derived from an EMBL/GenBank/DDBJ whole genome shotgun (WGS) entry which is preliminary data.</text>
</comment>
<organism evidence="2 3">
    <name type="scientific">Streblomastix strix</name>
    <dbReference type="NCBI Taxonomy" id="222440"/>
    <lineage>
        <taxon>Eukaryota</taxon>
        <taxon>Metamonada</taxon>
        <taxon>Preaxostyla</taxon>
        <taxon>Oxymonadida</taxon>
        <taxon>Streblomastigidae</taxon>
        <taxon>Streblomastix</taxon>
    </lineage>
</organism>
<evidence type="ECO:0000313" key="3">
    <source>
        <dbReference type="Proteomes" id="UP000324800"/>
    </source>
</evidence>
<dbReference type="InterPro" id="IPR000477">
    <property type="entry name" value="RT_dom"/>
</dbReference>
<feature type="domain" description="Reverse transcriptase" evidence="1">
    <location>
        <begin position="11"/>
        <end position="85"/>
    </location>
</feature>
<proteinExistence type="predicted"/>
<reference evidence="2 3" key="1">
    <citation type="submission" date="2019-03" db="EMBL/GenBank/DDBJ databases">
        <title>Single cell metagenomics reveals metabolic interactions within the superorganism composed of flagellate Streblomastix strix and complex community of Bacteroidetes bacteria on its surface.</title>
        <authorList>
            <person name="Treitli S.C."/>
            <person name="Kolisko M."/>
            <person name="Husnik F."/>
            <person name="Keeling P."/>
            <person name="Hampl V."/>
        </authorList>
    </citation>
    <scope>NUCLEOTIDE SEQUENCE [LARGE SCALE GENOMIC DNA]</scope>
    <source>
        <strain evidence="2">ST1C</strain>
    </source>
</reference>
<protein>
    <recommendedName>
        <fullName evidence="1">Reverse transcriptase domain-containing protein</fullName>
    </recommendedName>
</protein>
<sequence>MDCRPLNTQLKSQHFTMNDPNKVLEIWKKDDWASLMDIKSAFNHVAVTGELYKYMAFTHRGAHYTQVGMPFGISTAPRTFAKTIEITID</sequence>
<dbReference type="Gene3D" id="3.30.70.270">
    <property type="match status" value="1"/>
</dbReference>
<dbReference type="Pfam" id="PF00078">
    <property type="entry name" value="RVT_1"/>
    <property type="match status" value="1"/>
</dbReference>
<dbReference type="PANTHER" id="PTHR33050:SF7">
    <property type="entry name" value="RIBONUCLEASE H"/>
    <property type="match status" value="1"/>
</dbReference>
<name>A0A5J4UW79_9EUKA</name>
<gene>
    <name evidence="2" type="ORF">EZS28_030353</name>
</gene>
<dbReference type="AlphaFoldDB" id="A0A5J4UW79"/>
<dbReference type="InterPro" id="IPR043128">
    <property type="entry name" value="Rev_trsase/Diguanyl_cyclase"/>
</dbReference>